<evidence type="ECO:0000256" key="2">
    <source>
        <dbReference type="ARBA" id="ARBA00007568"/>
    </source>
</evidence>
<dbReference type="NCBIfam" id="TIGR02189">
    <property type="entry name" value="GlrX-like_plant"/>
    <property type="match status" value="1"/>
</dbReference>
<dbReference type="OrthoDB" id="418495at2759"/>
<evidence type="ECO:0000256" key="3">
    <source>
        <dbReference type="ARBA" id="ARBA00022490"/>
    </source>
</evidence>
<dbReference type="Pfam" id="PF00462">
    <property type="entry name" value="Glutaredoxin"/>
    <property type="match status" value="1"/>
</dbReference>
<organism evidence="6 7">
    <name type="scientific">Anisodus acutangulus</name>
    <dbReference type="NCBI Taxonomy" id="402998"/>
    <lineage>
        <taxon>Eukaryota</taxon>
        <taxon>Viridiplantae</taxon>
        <taxon>Streptophyta</taxon>
        <taxon>Embryophyta</taxon>
        <taxon>Tracheophyta</taxon>
        <taxon>Spermatophyta</taxon>
        <taxon>Magnoliopsida</taxon>
        <taxon>eudicotyledons</taxon>
        <taxon>Gunneridae</taxon>
        <taxon>Pentapetalae</taxon>
        <taxon>asterids</taxon>
        <taxon>lamiids</taxon>
        <taxon>Solanales</taxon>
        <taxon>Solanaceae</taxon>
        <taxon>Solanoideae</taxon>
        <taxon>Hyoscyameae</taxon>
        <taxon>Anisodus</taxon>
    </lineage>
</organism>
<dbReference type="AlphaFoldDB" id="A0A9Q1RGV0"/>
<evidence type="ECO:0000256" key="1">
    <source>
        <dbReference type="ARBA" id="ARBA00004496"/>
    </source>
</evidence>
<dbReference type="PANTHER" id="PTHR10168">
    <property type="entry name" value="GLUTAREDOXIN"/>
    <property type="match status" value="1"/>
</dbReference>
<name>A0A9Q1RGV0_9SOLA</name>
<dbReference type="InterPro" id="IPR011905">
    <property type="entry name" value="GlrX-like_pln_2"/>
</dbReference>
<dbReference type="Proteomes" id="UP001152561">
    <property type="component" value="Unassembled WGS sequence"/>
</dbReference>
<dbReference type="GO" id="GO:0005737">
    <property type="term" value="C:cytoplasm"/>
    <property type="evidence" value="ECO:0007669"/>
    <property type="project" value="UniProtKB-SubCell"/>
</dbReference>
<comment type="subcellular location">
    <subcellularLocation>
        <location evidence="1">Cytoplasm</location>
    </subcellularLocation>
</comment>
<accession>A0A9Q1RGV0</accession>
<dbReference type="Gene3D" id="3.40.30.10">
    <property type="entry name" value="Glutaredoxin"/>
    <property type="match status" value="1"/>
</dbReference>
<evidence type="ECO:0000259" key="5">
    <source>
        <dbReference type="Pfam" id="PF00462"/>
    </source>
</evidence>
<dbReference type="SUPFAM" id="SSF52833">
    <property type="entry name" value="Thioredoxin-like"/>
    <property type="match status" value="1"/>
</dbReference>
<comment type="similarity">
    <text evidence="2">Belongs to the glutaredoxin family. CC-type subfamily.</text>
</comment>
<keyword evidence="4" id="KW-0676">Redox-active center</keyword>
<evidence type="ECO:0000256" key="4">
    <source>
        <dbReference type="ARBA" id="ARBA00023284"/>
    </source>
</evidence>
<dbReference type="InterPro" id="IPR036249">
    <property type="entry name" value="Thioredoxin-like_sf"/>
</dbReference>
<proteinExistence type="inferred from homology"/>
<sequence>MQEALPYKSWHLFPTNTTTLNKSSSLKNQESKGDIKNMVTENAVIVFGRRGCCMSHVIKRLLQCLGVNPFIYDIEEKYENEVVAELEDIDKKTGGDRKDGRSLQLPAVFIGGELFGGLDRIMAAHITGELSPILKQAGALWL</sequence>
<keyword evidence="7" id="KW-1185">Reference proteome</keyword>
<gene>
    <name evidence="6" type="ORF">K7X08_022901</name>
</gene>
<evidence type="ECO:0000313" key="7">
    <source>
        <dbReference type="Proteomes" id="UP001152561"/>
    </source>
</evidence>
<keyword evidence="3" id="KW-0963">Cytoplasm</keyword>
<dbReference type="EMBL" id="JAJAGQ010000008">
    <property type="protein sequence ID" value="KAJ8556143.1"/>
    <property type="molecule type" value="Genomic_DNA"/>
</dbReference>
<evidence type="ECO:0000313" key="6">
    <source>
        <dbReference type="EMBL" id="KAJ8556143.1"/>
    </source>
</evidence>
<dbReference type="PROSITE" id="PS51354">
    <property type="entry name" value="GLUTAREDOXIN_2"/>
    <property type="match status" value="1"/>
</dbReference>
<dbReference type="InterPro" id="IPR002109">
    <property type="entry name" value="Glutaredoxin"/>
</dbReference>
<comment type="caution">
    <text evidence="6">The sequence shown here is derived from an EMBL/GenBank/DDBJ whole genome shotgun (WGS) entry which is preliminary data.</text>
</comment>
<reference evidence="7" key="1">
    <citation type="journal article" date="2023" name="Proc. Natl. Acad. Sci. U.S.A.">
        <title>Genomic and structural basis for evolution of tropane alkaloid biosynthesis.</title>
        <authorList>
            <person name="Wanga Y.-J."/>
            <person name="Taina T."/>
            <person name="Yua J.-Y."/>
            <person name="Lia J."/>
            <person name="Xua B."/>
            <person name="Chenc J."/>
            <person name="D'Auriad J.C."/>
            <person name="Huanga J.-P."/>
            <person name="Huanga S.-X."/>
        </authorList>
    </citation>
    <scope>NUCLEOTIDE SEQUENCE [LARGE SCALE GENOMIC DNA]</scope>
    <source>
        <strain evidence="7">cv. KIB-2019</strain>
    </source>
</reference>
<feature type="domain" description="Glutaredoxin" evidence="5">
    <location>
        <begin position="44"/>
        <end position="114"/>
    </location>
</feature>
<protein>
    <recommendedName>
        <fullName evidence="5">Glutaredoxin domain-containing protein</fullName>
    </recommendedName>
</protein>